<keyword evidence="1" id="KW-1133">Transmembrane helix</keyword>
<evidence type="ECO:0000313" key="2">
    <source>
        <dbReference type="EMBL" id="PKG31006.1"/>
    </source>
</evidence>
<keyword evidence="1" id="KW-0812">Transmembrane</keyword>
<evidence type="ECO:0000256" key="1">
    <source>
        <dbReference type="SAM" id="Phobius"/>
    </source>
</evidence>
<feature type="transmembrane region" description="Helical" evidence="1">
    <location>
        <begin position="6"/>
        <end position="23"/>
    </location>
</feature>
<comment type="caution">
    <text evidence="2">The sequence shown here is derived from an EMBL/GenBank/DDBJ whole genome shotgun (WGS) entry which is preliminary data.</text>
</comment>
<gene>
    <name evidence="2" type="primary">ytzI</name>
    <name evidence="2" type="ORF">CWS20_00230</name>
</gene>
<evidence type="ECO:0000313" key="3">
    <source>
        <dbReference type="Proteomes" id="UP000233343"/>
    </source>
</evidence>
<sequence length="59" mass="6687">MTYIIVIIISIIIVFTVLILSVMTTSKAYTYKHTIDPIQETAEEKKKAVSADEKQGREN</sequence>
<proteinExistence type="predicted"/>
<dbReference type="InterPro" id="IPR047753">
    <property type="entry name" value="YtzI-like"/>
</dbReference>
<dbReference type="AlphaFoldDB" id="A0A2N0ZNE5"/>
<organism evidence="2 3">
    <name type="scientific">Cytobacillus horneckiae</name>
    <dbReference type="NCBI Taxonomy" id="549687"/>
    <lineage>
        <taxon>Bacteria</taxon>
        <taxon>Bacillati</taxon>
        <taxon>Bacillota</taxon>
        <taxon>Bacilli</taxon>
        <taxon>Bacillales</taxon>
        <taxon>Bacillaceae</taxon>
        <taxon>Cytobacillus</taxon>
    </lineage>
</organism>
<dbReference type="Proteomes" id="UP000233343">
    <property type="component" value="Unassembled WGS sequence"/>
</dbReference>
<dbReference type="RefSeq" id="WP_066190963.1">
    <property type="nucleotide sequence ID" value="NZ_JAFDQP010000014.1"/>
</dbReference>
<protein>
    <submittedName>
        <fullName evidence="2">YtzI protein</fullName>
    </submittedName>
</protein>
<name>A0A2N0ZNE5_9BACI</name>
<accession>A0A2N0ZNE5</accession>
<keyword evidence="1" id="KW-0472">Membrane</keyword>
<reference evidence="2 3" key="1">
    <citation type="journal article" date="2010" name="Int. J. Syst. Evol. Microbiol.">
        <title>Bacillus horneckiae sp. nov., isolated from a spacecraft-assembly clean room.</title>
        <authorList>
            <person name="Vaishampayan P."/>
            <person name="Probst A."/>
            <person name="Krishnamurthi S."/>
            <person name="Ghosh S."/>
            <person name="Osman S."/>
            <person name="McDowall A."/>
            <person name="Ruckmani A."/>
            <person name="Mayilraj S."/>
            <person name="Venkateswaran K."/>
        </authorList>
    </citation>
    <scope>NUCLEOTIDE SEQUENCE [LARGE SCALE GENOMIC DNA]</scope>
    <source>
        <strain evidence="3">1PO1SC</strain>
    </source>
</reference>
<dbReference type="NCBIfam" id="NF033232">
    <property type="entry name" value="small_YtzI"/>
    <property type="match status" value="1"/>
</dbReference>
<dbReference type="EMBL" id="PISD01000001">
    <property type="protein sequence ID" value="PKG31006.1"/>
    <property type="molecule type" value="Genomic_DNA"/>
</dbReference>
<keyword evidence="3" id="KW-1185">Reference proteome</keyword>